<accession>A0A7I8JPH1</accession>
<dbReference type="EMBL" id="LR743602">
    <property type="protein sequence ID" value="CAA2632838.1"/>
    <property type="molecule type" value="Genomic_DNA"/>
</dbReference>
<gene>
    <name evidence="1" type="ORF">SI7747_15018418</name>
</gene>
<reference evidence="1 2" key="1">
    <citation type="submission" date="2019-12" db="EMBL/GenBank/DDBJ databases">
        <authorList>
            <person name="Scholz U."/>
            <person name="Mascher M."/>
            <person name="Fiebig A."/>
        </authorList>
    </citation>
    <scope>NUCLEOTIDE SEQUENCE</scope>
</reference>
<evidence type="ECO:0000313" key="2">
    <source>
        <dbReference type="Proteomes" id="UP001189122"/>
    </source>
</evidence>
<organism evidence="1">
    <name type="scientific">Spirodela intermedia</name>
    <name type="common">Intermediate duckweed</name>
    <dbReference type="NCBI Taxonomy" id="51605"/>
    <lineage>
        <taxon>Eukaryota</taxon>
        <taxon>Viridiplantae</taxon>
        <taxon>Streptophyta</taxon>
        <taxon>Embryophyta</taxon>
        <taxon>Tracheophyta</taxon>
        <taxon>Spermatophyta</taxon>
        <taxon>Magnoliopsida</taxon>
        <taxon>Liliopsida</taxon>
        <taxon>Araceae</taxon>
        <taxon>Lemnoideae</taxon>
        <taxon>Spirodela</taxon>
    </lineage>
</organism>
<protein>
    <submittedName>
        <fullName evidence="1">Uncharacterized protein</fullName>
    </submittedName>
</protein>
<sequence>MQNIKFLSFFLKLKSRWDKPFIVIKLFNCGAVLIANPKTGQQLKVNDQRLKPYMEHEQHLLDNLICGDEAT</sequence>
<dbReference type="AlphaFoldDB" id="A0A7I8JPH1"/>
<evidence type="ECO:0000313" key="1">
    <source>
        <dbReference type="EMBL" id="CAA2632838.1"/>
    </source>
</evidence>
<name>A0A7I8JPH1_SPIIN</name>
<proteinExistence type="predicted"/>
<keyword evidence="2" id="KW-1185">Reference proteome</keyword>
<dbReference type="EMBL" id="CACRZD030000015">
    <property type="protein sequence ID" value="CAA6672010.1"/>
    <property type="molecule type" value="Genomic_DNA"/>
</dbReference>
<dbReference type="Proteomes" id="UP001189122">
    <property type="component" value="Unassembled WGS sequence"/>
</dbReference>